<sequence>MTALPDIKSLTPARLSALGVERGWPRYRAAQLFDWLWRRSARSFDEMTNLSKACRAELAREFSLGFLEPETTLRDRDGTVKARFRLDDGETIESVFIPDADRRTICVSTQAGCPLGCRFCYTGRHGFVRNLGWHEIAGQVQAMQQALQTRATNVVFMGMGEPFLNPDAVYDAIRTLNTDSGLGIGARHITVSTVGIPGAIRAFAAFPLQCRLAISLNAADDETRSAVMPVNQRFPLAEVLAAVREYIRTTRRRVTFEYVMLQGINDRQADLHNLARLLKGVPCKLNLIPFNPFPGAEFRPPSPAAVRRFAETLFPLLPAVTVRKSKGSTILAGCGQLAAASTHSP</sequence>
<keyword evidence="5 13" id="KW-0489">Methyltransferase</keyword>
<dbReference type="HAMAP" id="MF_01849">
    <property type="entry name" value="RNA_methyltr_RlmN"/>
    <property type="match status" value="1"/>
</dbReference>
<keyword evidence="12 13" id="KW-1015">Disulfide bond</keyword>
<dbReference type="EC" id="2.1.1.192" evidence="13"/>
<dbReference type="FunFam" id="3.20.20.70:FF:000014">
    <property type="entry name" value="Probable dual-specificity RNA methyltransferase RlmN"/>
    <property type="match status" value="1"/>
</dbReference>
<evidence type="ECO:0000256" key="5">
    <source>
        <dbReference type="ARBA" id="ARBA00022603"/>
    </source>
</evidence>
<evidence type="ECO:0000256" key="2">
    <source>
        <dbReference type="ARBA" id="ARBA00022485"/>
    </source>
</evidence>
<dbReference type="EMBL" id="DSUT01000088">
    <property type="protein sequence ID" value="HGK28168.1"/>
    <property type="molecule type" value="Genomic_DNA"/>
</dbReference>
<dbReference type="PIRSF" id="PIRSF006004">
    <property type="entry name" value="CHP00048"/>
    <property type="match status" value="1"/>
</dbReference>
<dbReference type="PROSITE" id="PS51918">
    <property type="entry name" value="RADICAL_SAM"/>
    <property type="match status" value="1"/>
</dbReference>
<keyword evidence="2 13" id="KW-0004">4Fe-4S</keyword>
<dbReference type="InterPro" id="IPR040072">
    <property type="entry name" value="Methyltransferase_A"/>
</dbReference>
<dbReference type="GO" id="GO:0019843">
    <property type="term" value="F:rRNA binding"/>
    <property type="evidence" value="ECO:0007669"/>
    <property type="project" value="UniProtKB-UniRule"/>
</dbReference>
<comment type="miscellaneous">
    <text evidence="13">Reaction proceeds by a ping-pong mechanism involving intermediate methylation of a conserved cysteine residue.</text>
</comment>
<comment type="subcellular location">
    <subcellularLocation>
        <location evidence="1 13">Cytoplasm</location>
    </subcellularLocation>
</comment>
<dbReference type="Pfam" id="PF21016">
    <property type="entry name" value="RlmN_N"/>
    <property type="match status" value="1"/>
</dbReference>
<dbReference type="InterPro" id="IPR048641">
    <property type="entry name" value="RlmN_N"/>
</dbReference>
<dbReference type="SFLD" id="SFLDG01062">
    <property type="entry name" value="methyltransferase_(Class_A)"/>
    <property type="match status" value="1"/>
</dbReference>
<feature type="binding site" evidence="13">
    <location>
        <begin position="215"/>
        <end position="217"/>
    </location>
    <ligand>
        <name>S-adenosyl-L-methionine</name>
        <dbReference type="ChEBI" id="CHEBI:59789"/>
    </ligand>
</feature>
<dbReference type="GO" id="GO:0002935">
    <property type="term" value="F:tRNA (adenine(37)-C2)-methyltransferase activity"/>
    <property type="evidence" value="ECO:0007669"/>
    <property type="project" value="UniProtKB-UniRule"/>
</dbReference>
<dbReference type="GO" id="GO:0030488">
    <property type="term" value="P:tRNA methylation"/>
    <property type="evidence" value="ECO:0007669"/>
    <property type="project" value="UniProtKB-UniRule"/>
</dbReference>
<feature type="active site" description="Proton acceptor" evidence="13">
    <location>
        <position position="93"/>
    </location>
</feature>
<comment type="catalytic activity">
    <reaction evidence="13">
        <text>adenosine(37) in tRNA + 2 reduced [2Fe-2S]-[ferredoxin] + 2 S-adenosyl-L-methionine = 2-methyladenosine(37) in tRNA + 5'-deoxyadenosine + L-methionine + 2 oxidized [2Fe-2S]-[ferredoxin] + S-adenosyl-L-homocysteine</text>
        <dbReference type="Rhea" id="RHEA:43332"/>
        <dbReference type="Rhea" id="RHEA-COMP:10000"/>
        <dbReference type="Rhea" id="RHEA-COMP:10001"/>
        <dbReference type="Rhea" id="RHEA-COMP:10162"/>
        <dbReference type="Rhea" id="RHEA-COMP:10485"/>
        <dbReference type="ChEBI" id="CHEBI:17319"/>
        <dbReference type="ChEBI" id="CHEBI:33737"/>
        <dbReference type="ChEBI" id="CHEBI:33738"/>
        <dbReference type="ChEBI" id="CHEBI:57844"/>
        <dbReference type="ChEBI" id="CHEBI:57856"/>
        <dbReference type="ChEBI" id="CHEBI:59789"/>
        <dbReference type="ChEBI" id="CHEBI:74411"/>
        <dbReference type="ChEBI" id="CHEBI:74497"/>
        <dbReference type="EC" id="2.1.1.192"/>
    </reaction>
</comment>
<dbReference type="InterPro" id="IPR027492">
    <property type="entry name" value="RNA_MTrfase_RlmN"/>
</dbReference>
<dbReference type="AlphaFoldDB" id="A0A7C4CDE9"/>
<comment type="catalytic activity">
    <reaction evidence="13">
        <text>adenosine(2503) in 23S rRNA + 2 reduced [2Fe-2S]-[ferredoxin] + 2 S-adenosyl-L-methionine = 2-methyladenosine(2503) in 23S rRNA + 5'-deoxyadenosine + L-methionine + 2 oxidized [2Fe-2S]-[ferredoxin] + S-adenosyl-L-homocysteine</text>
        <dbReference type="Rhea" id="RHEA:42916"/>
        <dbReference type="Rhea" id="RHEA-COMP:10000"/>
        <dbReference type="Rhea" id="RHEA-COMP:10001"/>
        <dbReference type="Rhea" id="RHEA-COMP:10152"/>
        <dbReference type="Rhea" id="RHEA-COMP:10282"/>
        <dbReference type="ChEBI" id="CHEBI:17319"/>
        <dbReference type="ChEBI" id="CHEBI:33737"/>
        <dbReference type="ChEBI" id="CHEBI:33738"/>
        <dbReference type="ChEBI" id="CHEBI:57844"/>
        <dbReference type="ChEBI" id="CHEBI:57856"/>
        <dbReference type="ChEBI" id="CHEBI:59789"/>
        <dbReference type="ChEBI" id="CHEBI:74411"/>
        <dbReference type="ChEBI" id="CHEBI:74497"/>
        <dbReference type="EC" id="2.1.1.192"/>
    </reaction>
</comment>
<dbReference type="PANTHER" id="PTHR30544">
    <property type="entry name" value="23S RRNA METHYLTRANSFERASE"/>
    <property type="match status" value="1"/>
</dbReference>
<dbReference type="InterPro" id="IPR013785">
    <property type="entry name" value="Aldolase_TIM"/>
</dbReference>
<dbReference type="GO" id="GO:0070040">
    <property type="term" value="F:rRNA (adenine(2503)-C2-)-methyltransferase activity"/>
    <property type="evidence" value="ECO:0007669"/>
    <property type="project" value="UniProtKB-UniRule"/>
</dbReference>
<dbReference type="GO" id="GO:0070475">
    <property type="term" value="P:rRNA base methylation"/>
    <property type="evidence" value="ECO:0007669"/>
    <property type="project" value="UniProtKB-UniRule"/>
</dbReference>
<protein>
    <recommendedName>
        <fullName evidence="13">Probable dual-specificity RNA methyltransferase RlmN</fullName>
        <ecNumber evidence="13">2.1.1.192</ecNumber>
    </recommendedName>
    <alternativeName>
        <fullName evidence="13">23S rRNA (adenine(2503)-C(2))-methyltransferase</fullName>
    </alternativeName>
    <alternativeName>
        <fullName evidence="13">23S rRNA m2A2503 methyltransferase</fullName>
    </alternativeName>
    <alternativeName>
        <fullName evidence="13">Ribosomal RNA large subunit methyltransferase N</fullName>
    </alternativeName>
    <alternativeName>
        <fullName evidence="13">tRNA (adenine(37)-C(2))-methyltransferase</fullName>
    </alternativeName>
    <alternativeName>
        <fullName evidence="13">tRNA m2A37 methyltransferase</fullName>
    </alternativeName>
</protein>
<dbReference type="GO" id="GO:0000049">
    <property type="term" value="F:tRNA binding"/>
    <property type="evidence" value="ECO:0007669"/>
    <property type="project" value="UniProtKB-UniRule"/>
</dbReference>
<dbReference type="Gene3D" id="3.20.20.70">
    <property type="entry name" value="Aldolase class I"/>
    <property type="match status" value="1"/>
</dbReference>
<evidence type="ECO:0000259" key="14">
    <source>
        <dbReference type="PROSITE" id="PS51918"/>
    </source>
</evidence>
<evidence type="ECO:0000256" key="8">
    <source>
        <dbReference type="ARBA" id="ARBA00022694"/>
    </source>
</evidence>
<feature type="active site" description="S-methylcysteine intermediate" evidence="13">
    <location>
        <position position="334"/>
    </location>
</feature>
<evidence type="ECO:0000256" key="3">
    <source>
        <dbReference type="ARBA" id="ARBA00022490"/>
    </source>
</evidence>
<dbReference type="InterPro" id="IPR006638">
    <property type="entry name" value="Elp3/MiaA/NifB-like_rSAM"/>
</dbReference>
<comment type="similarity">
    <text evidence="13">Belongs to the radical SAM superfamily. RlmN family.</text>
</comment>
<dbReference type="InterPro" id="IPR004383">
    <property type="entry name" value="rRNA_lsu_MTrfase_RlmN/Cfr"/>
</dbReference>
<feature type="binding site" evidence="13">
    <location>
        <begin position="160"/>
        <end position="161"/>
    </location>
    <ligand>
        <name>S-adenosyl-L-methionine</name>
        <dbReference type="ChEBI" id="CHEBI:59789"/>
    </ligand>
</feature>
<dbReference type="SUPFAM" id="SSF102114">
    <property type="entry name" value="Radical SAM enzymes"/>
    <property type="match status" value="1"/>
</dbReference>
<feature type="domain" description="Radical SAM core" evidence="14">
    <location>
        <begin position="99"/>
        <end position="329"/>
    </location>
</feature>
<evidence type="ECO:0000256" key="9">
    <source>
        <dbReference type="ARBA" id="ARBA00022723"/>
    </source>
</evidence>
<dbReference type="GO" id="GO:0005737">
    <property type="term" value="C:cytoplasm"/>
    <property type="evidence" value="ECO:0007669"/>
    <property type="project" value="UniProtKB-SubCell"/>
</dbReference>
<keyword evidence="4 13" id="KW-0698">rRNA processing</keyword>
<feature type="binding site" evidence="13">
    <location>
        <position position="120"/>
    </location>
    <ligand>
        <name>[4Fe-4S] cluster</name>
        <dbReference type="ChEBI" id="CHEBI:49883"/>
        <note>4Fe-4S-S-AdoMet</note>
    </ligand>
</feature>
<comment type="caution">
    <text evidence="15">The sequence shown here is derived from an EMBL/GenBank/DDBJ whole genome shotgun (WGS) entry which is preliminary data.</text>
</comment>
<keyword evidence="8 13" id="KW-0819">tRNA processing</keyword>
<keyword evidence="11 13" id="KW-0411">Iron-sulfur</keyword>
<evidence type="ECO:0000256" key="7">
    <source>
        <dbReference type="ARBA" id="ARBA00022691"/>
    </source>
</evidence>
<feature type="binding site" evidence="13">
    <location>
        <position position="117"/>
    </location>
    <ligand>
        <name>[4Fe-4S] cluster</name>
        <dbReference type="ChEBI" id="CHEBI:49883"/>
        <note>4Fe-4S-S-AdoMet</note>
    </ligand>
</feature>
<dbReference type="Pfam" id="PF04055">
    <property type="entry name" value="Radical_SAM"/>
    <property type="match status" value="1"/>
</dbReference>
<name>A0A7C4CDE9_UNCW3</name>
<dbReference type="SFLD" id="SFLDS00029">
    <property type="entry name" value="Radical_SAM"/>
    <property type="match status" value="1"/>
</dbReference>
<evidence type="ECO:0000313" key="15">
    <source>
        <dbReference type="EMBL" id="HGK28168.1"/>
    </source>
</evidence>
<reference evidence="15" key="1">
    <citation type="journal article" date="2020" name="mSystems">
        <title>Genome- and Community-Level Interaction Insights into Carbon Utilization and Element Cycling Functions of Hydrothermarchaeota in Hydrothermal Sediment.</title>
        <authorList>
            <person name="Zhou Z."/>
            <person name="Liu Y."/>
            <person name="Xu W."/>
            <person name="Pan J."/>
            <person name="Luo Z.H."/>
            <person name="Li M."/>
        </authorList>
    </citation>
    <scope>NUCLEOTIDE SEQUENCE [LARGE SCALE GENOMIC DNA]</scope>
    <source>
        <strain evidence="15">SpSt-488</strain>
    </source>
</reference>
<feature type="binding site" evidence="13">
    <location>
        <position position="192"/>
    </location>
    <ligand>
        <name>S-adenosyl-L-methionine</name>
        <dbReference type="ChEBI" id="CHEBI:59789"/>
    </ligand>
</feature>
<dbReference type="Gene3D" id="1.10.150.530">
    <property type="match status" value="1"/>
</dbReference>
<feature type="binding site" evidence="13">
    <location>
        <position position="113"/>
    </location>
    <ligand>
        <name>[4Fe-4S] cluster</name>
        <dbReference type="ChEBI" id="CHEBI:49883"/>
        <note>4Fe-4S-S-AdoMet</note>
    </ligand>
</feature>
<comment type="function">
    <text evidence="13">Specifically methylates position 2 of adenine 2503 in 23S rRNA and position 2 of adenine 37 in tRNAs.</text>
</comment>
<accession>A0A7C4CDE9</accession>
<dbReference type="InterPro" id="IPR058240">
    <property type="entry name" value="rSAM_sf"/>
</dbReference>
<evidence type="ECO:0000256" key="6">
    <source>
        <dbReference type="ARBA" id="ARBA00022679"/>
    </source>
</evidence>
<comment type="cofactor">
    <cofactor evidence="13">
        <name>[4Fe-4S] cluster</name>
        <dbReference type="ChEBI" id="CHEBI:49883"/>
    </cofactor>
    <text evidence="13">Binds 1 [4Fe-4S] cluster. The cluster is coordinated with 3 cysteines and an exchangeable S-adenosyl-L-methionine.</text>
</comment>
<dbReference type="NCBIfam" id="TIGR00048">
    <property type="entry name" value="rRNA_mod_RlmN"/>
    <property type="match status" value="1"/>
</dbReference>
<organism evidence="15">
    <name type="scientific">candidate division WOR-3 bacterium</name>
    <dbReference type="NCBI Taxonomy" id="2052148"/>
    <lineage>
        <taxon>Bacteria</taxon>
        <taxon>Bacteria division WOR-3</taxon>
    </lineage>
</organism>
<dbReference type="SFLD" id="SFLDF00275">
    <property type="entry name" value="adenosine_C2_methyltransferase"/>
    <property type="match status" value="1"/>
</dbReference>
<evidence type="ECO:0000256" key="1">
    <source>
        <dbReference type="ARBA" id="ARBA00004496"/>
    </source>
</evidence>
<comment type="caution">
    <text evidence="13">Lacks conserved residue(s) required for the propagation of feature annotation.</text>
</comment>
<dbReference type="CDD" id="cd01335">
    <property type="entry name" value="Radical_SAM"/>
    <property type="match status" value="1"/>
</dbReference>
<evidence type="ECO:0000256" key="11">
    <source>
        <dbReference type="ARBA" id="ARBA00023014"/>
    </source>
</evidence>
<dbReference type="PANTHER" id="PTHR30544:SF5">
    <property type="entry name" value="RADICAL SAM CORE DOMAIN-CONTAINING PROTEIN"/>
    <property type="match status" value="1"/>
</dbReference>
<keyword evidence="3 13" id="KW-0963">Cytoplasm</keyword>
<dbReference type="GO" id="GO:0051539">
    <property type="term" value="F:4 iron, 4 sulfur cluster binding"/>
    <property type="evidence" value="ECO:0007669"/>
    <property type="project" value="UniProtKB-UniRule"/>
</dbReference>
<keyword evidence="7 13" id="KW-0949">S-adenosyl-L-methionine</keyword>
<keyword evidence="9 13" id="KW-0479">Metal-binding</keyword>
<dbReference type="SMART" id="SM00729">
    <property type="entry name" value="Elp3"/>
    <property type="match status" value="1"/>
</dbReference>
<feature type="binding site" evidence="13">
    <location>
        <position position="291"/>
    </location>
    <ligand>
        <name>S-adenosyl-L-methionine</name>
        <dbReference type="ChEBI" id="CHEBI:59789"/>
    </ligand>
</feature>
<dbReference type="GO" id="GO:0046872">
    <property type="term" value="F:metal ion binding"/>
    <property type="evidence" value="ECO:0007669"/>
    <property type="project" value="UniProtKB-KW"/>
</dbReference>
<keyword evidence="6 13" id="KW-0808">Transferase</keyword>
<evidence type="ECO:0000256" key="13">
    <source>
        <dbReference type="HAMAP-Rule" id="MF_01849"/>
    </source>
</evidence>
<evidence type="ECO:0000256" key="12">
    <source>
        <dbReference type="ARBA" id="ARBA00023157"/>
    </source>
</evidence>
<proteinExistence type="inferred from homology"/>
<keyword evidence="10 13" id="KW-0408">Iron</keyword>
<evidence type="ECO:0000256" key="10">
    <source>
        <dbReference type="ARBA" id="ARBA00023004"/>
    </source>
</evidence>
<evidence type="ECO:0000256" key="4">
    <source>
        <dbReference type="ARBA" id="ARBA00022552"/>
    </source>
</evidence>
<dbReference type="InterPro" id="IPR007197">
    <property type="entry name" value="rSAM"/>
</dbReference>
<gene>
    <name evidence="13 15" type="primary">rlmN</name>
    <name evidence="15" type="ORF">ENS41_04360</name>
</gene>